<protein>
    <submittedName>
        <fullName evidence="2">G8132 protein</fullName>
    </submittedName>
</protein>
<gene>
    <name evidence="2" type="primary">g8132</name>
    <name evidence="2" type="ORF">VP750_LOCUS6988</name>
</gene>
<evidence type="ECO:0000256" key="1">
    <source>
        <dbReference type="SAM" id="MobiDB-lite"/>
    </source>
</evidence>
<evidence type="ECO:0000313" key="3">
    <source>
        <dbReference type="Proteomes" id="UP001497392"/>
    </source>
</evidence>
<dbReference type="EMBL" id="CAXHTA020000012">
    <property type="protein sequence ID" value="CAL5225329.1"/>
    <property type="molecule type" value="Genomic_DNA"/>
</dbReference>
<proteinExistence type="predicted"/>
<feature type="region of interest" description="Disordered" evidence="1">
    <location>
        <begin position="102"/>
        <end position="123"/>
    </location>
</feature>
<reference evidence="2 3" key="1">
    <citation type="submission" date="2024-06" db="EMBL/GenBank/DDBJ databases">
        <authorList>
            <person name="Kraege A."/>
            <person name="Thomma B."/>
        </authorList>
    </citation>
    <scope>NUCLEOTIDE SEQUENCE [LARGE SCALE GENOMIC DNA]</scope>
</reference>
<keyword evidence="3" id="KW-1185">Reference proteome</keyword>
<dbReference type="Proteomes" id="UP001497392">
    <property type="component" value="Unassembled WGS sequence"/>
</dbReference>
<evidence type="ECO:0000313" key="2">
    <source>
        <dbReference type="EMBL" id="CAL5225329.1"/>
    </source>
</evidence>
<comment type="caution">
    <text evidence="2">The sequence shown here is derived from an EMBL/GenBank/DDBJ whole genome shotgun (WGS) entry which is preliminary data.</text>
</comment>
<accession>A0ABP1G250</accession>
<organism evidence="2 3">
    <name type="scientific">Coccomyxa viridis</name>
    <dbReference type="NCBI Taxonomy" id="1274662"/>
    <lineage>
        <taxon>Eukaryota</taxon>
        <taxon>Viridiplantae</taxon>
        <taxon>Chlorophyta</taxon>
        <taxon>core chlorophytes</taxon>
        <taxon>Trebouxiophyceae</taxon>
        <taxon>Trebouxiophyceae incertae sedis</taxon>
        <taxon>Coccomyxaceae</taxon>
        <taxon>Coccomyxa</taxon>
    </lineage>
</organism>
<sequence>MQSEPDSVPGLAGFATPYQPYNPTRFNHPNVQGVQSYINANDRNFAPKNQMDRHVFNPNLVPTVDVKDPFCRVLDARSNDYMPRRYPDPGCVRTAFPHANLRPAGMNGRTTAQNARSPFPMPVTGTNDTGLIVSMF</sequence>
<name>A0ABP1G250_9CHLO</name>